<comment type="caution">
    <text evidence="1">The sequence shown here is derived from an EMBL/GenBank/DDBJ whole genome shotgun (WGS) entry which is preliminary data.</text>
</comment>
<dbReference type="EMBL" id="NSLJ01000028">
    <property type="protein sequence ID" value="PDP43087.1"/>
    <property type="molecule type" value="Genomic_DNA"/>
</dbReference>
<evidence type="ECO:0008006" key="3">
    <source>
        <dbReference type="Google" id="ProtNLM"/>
    </source>
</evidence>
<proteinExistence type="predicted"/>
<gene>
    <name evidence="1" type="ORF">CLI86_10050</name>
</gene>
<name>A0A2A6E6L9_TANFO</name>
<protein>
    <recommendedName>
        <fullName evidence="3">T9SS C-terminal target domain-containing protein</fullName>
    </recommendedName>
</protein>
<accession>A0A2A6E6L9</accession>
<dbReference type="AlphaFoldDB" id="A0A2A6E6L9"/>
<sequence length="367" mass="41782">MKKFFYRITLIIIHAIGLLCLAPSLFAQTIHGFGESPEGPSHPLNPKLGQPRILADTMRIKEYVGIVDPPYPLTVSIKKFNKNLLIDTAYIFSATGMITSYISKYSDKGRLLSLSSYYPGHKDPVTGVVITEPKENLVDEYEYGQDGRLLKHKTYKLEGGGSTSLDKIFTYKYVMTDSGYISNDSIEYILDKKGRLSKLKFLKAKNEYVVDSVGNRYRVGDFYYSYFDGGYTELRYYHRGKMIWGAPDAWVKTDYFFQKKGYLSKEITYLKEKGETKWKKLRHDEYAYSYRAGNPHSNLVIEKPGKVYAAEGAVVIENEQPALVAVYTFGGQLVEQRRMAAGINRIPLPKGLYIVVVGRQGHKIVVR</sequence>
<dbReference type="RefSeq" id="WP_097531449.1">
    <property type="nucleotide sequence ID" value="NZ_CALHNL010000104.1"/>
</dbReference>
<reference evidence="1 2" key="1">
    <citation type="submission" date="2017-09" db="EMBL/GenBank/DDBJ databases">
        <title>Phase variable restriction modification systems are present in the genome sequences of periodontal pathogens Prevotella intermedia, Tannerella forsythia and Porphyromonas gingivalis.</title>
        <authorList>
            <person name="Haigh R.D."/>
            <person name="Crawford L."/>
            <person name="Ralph J."/>
            <person name="Wanford J."/>
            <person name="Vartoukian S.R."/>
            <person name="Hijazib K."/>
            <person name="Wade W."/>
            <person name="Oggioni M.R."/>
        </authorList>
    </citation>
    <scope>NUCLEOTIDE SEQUENCE [LARGE SCALE GENOMIC DNA]</scope>
    <source>
        <strain evidence="1 2">WW11663</strain>
    </source>
</reference>
<evidence type="ECO:0000313" key="2">
    <source>
        <dbReference type="Proteomes" id="UP000219259"/>
    </source>
</evidence>
<organism evidence="1 2">
    <name type="scientific">Tannerella forsythia</name>
    <name type="common">Bacteroides forsythus</name>
    <dbReference type="NCBI Taxonomy" id="28112"/>
    <lineage>
        <taxon>Bacteria</taxon>
        <taxon>Pseudomonadati</taxon>
        <taxon>Bacteroidota</taxon>
        <taxon>Bacteroidia</taxon>
        <taxon>Bacteroidales</taxon>
        <taxon>Tannerellaceae</taxon>
        <taxon>Tannerella</taxon>
    </lineage>
</organism>
<dbReference type="Proteomes" id="UP000219259">
    <property type="component" value="Unassembled WGS sequence"/>
</dbReference>
<evidence type="ECO:0000313" key="1">
    <source>
        <dbReference type="EMBL" id="PDP43087.1"/>
    </source>
</evidence>